<keyword evidence="2" id="KW-1185">Reference proteome</keyword>
<dbReference type="RefSeq" id="WP_169162861.1">
    <property type="nucleotide sequence ID" value="NZ_JABBFW010000025.1"/>
</dbReference>
<dbReference type="Proteomes" id="UP000574067">
    <property type="component" value="Unassembled WGS sequence"/>
</dbReference>
<protein>
    <submittedName>
        <fullName evidence="1">Uncharacterized protein</fullName>
    </submittedName>
</protein>
<comment type="caution">
    <text evidence="1">The sequence shown here is derived from an EMBL/GenBank/DDBJ whole genome shotgun (WGS) entry which is preliminary data.</text>
</comment>
<accession>A0A848FI58</accession>
<dbReference type="EMBL" id="JABBFW010000025">
    <property type="protein sequence ID" value="NML17959.1"/>
    <property type="molecule type" value="Genomic_DNA"/>
</dbReference>
<name>A0A848FI58_9BURK</name>
<proteinExistence type="predicted"/>
<organism evidence="1 2">
    <name type="scientific">Azohydromonas caseinilytica</name>
    <dbReference type="NCBI Taxonomy" id="2728836"/>
    <lineage>
        <taxon>Bacteria</taxon>
        <taxon>Pseudomonadati</taxon>
        <taxon>Pseudomonadota</taxon>
        <taxon>Betaproteobacteria</taxon>
        <taxon>Burkholderiales</taxon>
        <taxon>Sphaerotilaceae</taxon>
        <taxon>Azohydromonas</taxon>
    </lineage>
</organism>
<evidence type="ECO:0000313" key="2">
    <source>
        <dbReference type="Proteomes" id="UP000574067"/>
    </source>
</evidence>
<reference evidence="1 2" key="1">
    <citation type="submission" date="2020-04" db="EMBL/GenBank/DDBJ databases">
        <title>Azohydromonas sp. isolated from soil.</title>
        <authorList>
            <person name="Dahal R.H."/>
        </authorList>
    </citation>
    <scope>NUCLEOTIDE SEQUENCE [LARGE SCALE GENOMIC DNA]</scope>
    <source>
        <strain evidence="1 2">G-1-1-14</strain>
    </source>
</reference>
<gene>
    <name evidence="1" type="ORF">HHL10_23600</name>
</gene>
<evidence type="ECO:0000313" key="1">
    <source>
        <dbReference type="EMBL" id="NML17959.1"/>
    </source>
</evidence>
<dbReference type="AlphaFoldDB" id="A0A848FI58"/>
<sequence>MLFKKTQPEIDLAQREYSWPRKDAKSQRLWVAVHRWDYIVAPSLKTRSSGSWSFQFKGQVVSEPLEGLLLTGAVELAQLPHPPSMLKYHWGNAADNVEGYMFLMQAAEPGLPSSLGATLYCVPEAFDSIYRAFVMGAQGGHSGLNIEMQIDHPGQPAQDFWDRHWQDEWLRVITWKLHARARLAVE</sequence>